<dbReference type="Proteomes" id="UP000285301">
    <property type="component" value="Unassembled WGS sequence"/>
</dbReference>
<feature type="region of interest" description="Disordered" evidence="1">
    <location>
        <begin position="92"/>
        <end position="197"/>
    </location>
</feature>
<reference evidence="2 3" key="1">
    <citation type="journal article" date="2018" name="Gigascience">
        <title>Genomes of trombidid mites reveal novel predicted allergens and laterally-transferred genes associated with secondary metabolism.</title>
        <authorList>
            <person name="Dong X."/>
            <person name="Chaisiri K."/>
            <person name="Xia D."/>
            <person name="Armstrong S.D."/>
            <person name="Fang Y."/>
            <person name="Donnelly M.J."/>
            <person name="Kadowaki T."/>
            <person name="McGarry J.W."/>
            <person name="Darby A.C."/>
            <person name="Makepeace B.L."/>
        </authorList>
    </citation>
    <scope>NUCLEOTIDE SEQUENCE [LARGE SCALE GENOMIC DNA]</scope>
    <source>
        <strain evidence="2">UoL-WK</strain>
    </source>
</reference>
<accession>A0A443QJ12</accession>
<gene>
    <name evidence="2" type="ORF">B4U79_19123</name>
</gene>
<proteinExistence type="predicted"/>
<name>A0A443QJ12_9ACAR</name>
<protein>
    <submittedName>
        <fullName evidence="2">Male-specific lethal 3-like protein</fullName>
    </submittedName>
</protein>
<dbReference type="OrthoDB" id="6078042at2759"/>
<feature type="non-terminal residue" evidence="2">
    <location>
        <position position="1"/>
    </location>
</feature>
<evidence type="ECO:0000313" key="2">
    <source>
        <dbReference type="EMBL" id="RWS03004.1"/>
    </source>
</evidence>
<feature type="compositionally biased region" description="Basic and acidic residues" evidence="1">
    <location>
        <begin position="169"/>
        <end position="190"/>
    </location>
</feature>
<keyword evidence="3" id="KW-1185">Reference proteome</keyword>
<feature type="compositionally biased region" description="Basic residues" evidence="1">
    <location>
        <begin position="134"/>
        <end position="145"/>
    </location>
</feature>
<dbReference type="EMBL" id="NCKU01006972">
    <property type="protein sequence ID" value="RWS03004.1"/>
    <property type="molecule type" value="Genomic_DNA"/>
</dbReference>
<evidence type="ECO:0000313" key="3">
    <source>
        <dbReference type="Proteomes" id="UP000285301"/>
    </source>
</evidence>
<dbReference type="AlphaFoldDB" id="A0A443QJ12"/>
<feature type="compositionally biased region" description="Low complexity" evidence="1">
    <location>
        <begin position="92"/>
        <end position="111"/>
    </location>
</feature>
<sequence>MVSKRTGFKLNFIGGKKVLCYEPVLNKAKQQNSRTMYAKQLSRQKECRVFGAFLRMELVVGSVRVRKRHSAGLRRESAVAAIIVNNFKTRNSTSAAKSSPVKKAAPINSASKKQESSDDSKSDSENKEEETAKKTVKWKATKKLLRNNQLSHLQKHQQDSESSSESEDSEKTRKKNETKSSTKNLEDAKSSVEAGKGAYKVFSYEDSGKTNGKNSSNQLNHILPGYQPFRLLTETTSRNLSVCLPLKD</sequence>
<evidence type="ECO:0000256" key="1">
    <source>
        <dbReference type="SAM" id="MobiDB-lite"/>
    </source>
</evidence>
<organism evidence="2 3">
    <name type="scientific">Dinothrombium tinctorium</name>
    <dbReference type="NCBI Taxonomy" id="1965070"/>
    <lineage>
        <taxon>Eukaryota</taxon>
        <taxon>Metazoa</taxon>
        <taxon>Ecdysozoa</taxon>
        <taxon>Arthropoda</taxon>
        <taxon>Chelicerata</taxon>
        <taxon>Arachnida</taxon>
        <taxon>Acari</taxon>
        <taxon>Acariformes</taxon>
        <taxon>Trombidiformes</taxon>
        <taxon>Prostigmata</taxon>
        <taxon>Anystina</taxon>
        <taxon>Parasitengona</taxon>
        <taxon>Trombidioidea</taxon>
        <taxon>Trombidiidae</taxon>
        <taxon>Dinothrombium</taxon>
    </lineage>
</organism>
<feature type="compositionally biased region" description="Basic and acidic residues" evidence="1">
    <location>
        <begin position="112"/>
        <end position="133"/>
    </location>
</feature>
<comment type="caution">
    <text evidence="2">The sequence shown here is derived from an EMBL/GenBank/DDBJ whole genome shotgun (WGS) entry which is preliminary data.</text>
</comment>